<dbReference type="PANTHER" id="PTHR42785:SF1">
    <property type="entry name" value="DNA TOPOISOMERASE"/>
    <property type="match status" value="1"/>
</dbReference>
<organism evidence="2 3">
    <name type="scientific">Gilvimarinus gilvus</name>
    <dbReference type="NCBI Taxonomy" id="3058038"/>
    <lineage>
        <taxon>Bacteria</taxon>
        <taxon>Pseudomonadati</taxon>
        <taxon>Pseudomonadota</taxon>
        <taxon>Gammaproteobacteria</taxon>
        <taxon>Cellvibrionales</taxon>
        <taxon>Cellvibrionaceae</taxon>
        <taxon>Gilvimarinus</taxon>
    </lineage>
</organism>
<name>A0ABU4S3V9_9GAMM</name>
<evidence type="ECO:0000259" key="1">
    <source>
        <dbReference type="PROSITE" id="PS50880"/>
    </source>
</evidence>
<dbReference type="Proteomes" id="UP001273505">
    <property type="component" value="Unassembled WGS sequence"/>
</dbReference>
<reference evidence="2 3" key="1">
    <citation type="submission" date="2023-11" db="EMBL/GenBank/DDBJ databases">
        <title>Gilvimarinus fulvus sp. nov., isolated from the surface of Kelp.</title>
        <authorList>
            <person name="Sun Y.Y."/>
            <person name="Gong Y."/>
            <person name="Du Z.J."/>
        </authorList>
    </citation>
    <scope>NUCLEOTIDE SEQUENCE [LARGE SCALE GENOMIC DNA]</scope>
    <source>
        <strain evidence="2 3">SDUM040013</strain>
    </source>
</reference>
<dbReference type="Gene3D" id="3.40.50.140">
    <property type="match status" value="1"/>
</dbReference>
<comment type="caution">
    <text evidence="2">The sequence shown here is derived from an EMBL/GenBank/DDBJ whole genome shotgun (WGS) entry which is preliminary data.</text>
</comment>
<gene>
    <name evidence="2" type="ORF">SCD92_17825</name>
</gene>
<dbReference type="Pfam" id="PF01751">
    <property type="entry name" value="Toprim"/>
    <property type="match status" value="1"/>
</dbReference>
<dbReference type="SUPFAM" id="SSF56712">
    <property type="entry name" value="Prokaryotic type I DNA topoisomerase"/>
    <property type="match status" value="1"/>
</dbReference>
<dbReference type="InterPro" id="IPR023405">
    <property type="entry name" value="Topo_IA_core_domain"/>
</dbReference>
<dbReference type="RefSeq" id="WP_302724146.1">
    <property type="nucleotide sequence ID" value="NZ_JAULRU010000742.1"/>
</dbReference>
<evidence type="ECO:0000313" key="3">
    <source>
        <dbReference type="Proteomes" id="UP001273505"/>
    </source>
</evidence>
<dbReference type="InterPro" id="IPR000380">
    <property type="entry name" value="Topo_IA"/>
</dbReference>
<feature type="domain" description="Toprim" evidence="1">
    <location>
        <begin position="1"/>
        <end position="85"/>
    </location>
</feature>
<accession>A0ABU4S3V9</accession>
<proteinExistence type="predicted"/>
<protein>
    <submittedName>
        <fullName evidence="2">Toprim domain-containing protein</fullName>
    </submittedName>
</protein>
<dbReference type="PROSITE" id="PS50880">
    <property type="entry name" value="TOPRIM"/>
    <property type="match status" value="1"/>
</dbReference>
<evidence type="ECO:0000313" key="2">
    <source>
        <dbReference type="EMBL" id="MDX6851241.1"/>
    </source>
</evidence>
<dbReference type="PANTHER" id="PTHR42785">
    <property type="entry name" value="DNA TOPOISOMERASE, TYPE IA, CORE"/>
    <property type="match status" value="1"/>
</dbReference>
<dbReference type="SMART" id="SM00493">
    <property type="entry name" value="TOPRIM"/>
    <property type="match status" value="1"/>
</dbReference>
<sequence length="85" mass="9423">MNLVIVESPGKVKKISQILGSGWEVQASVGHVRDLPEKEMGVEAPEYRPQYVPTTRGKDVLAKLRKAVQRADEVYLATDMDREGG</sequence>
<keyword evidence="3" id="KW-1185">Reference proteome</keyword>
<dbReference type="EMBL" id="JAXAFO010000044">
    <property type="protein sequence ID" value="MDX6851241.1"/>
    <property type="molecule type" value="Genomic_DNA"/>
</dbReference>
<dbReference type="InterPro" id="IPR006171">
    <property type="entry name" value="TOPRIM_dom"/>
</dbReference>